<reference evidence="3 4" key="1">
    <citation type="submission" date="2018-02" db="EMBL/GenBank/DDBJ databases">
        <title>Genomic Encyclopedia of Archaeal and Bacterial Type Strains, Phase II (KMG-II): from individual species to whole genera.</title>
        <authorList>
            <person name="Goeker M."/>
        </authorList>
    </citation>
    <scope>NUCLEOTIDE SEQUENCE [LARGE SCALE GENOMIC DNA]</scope>
    <source>
        <strain evidence="3 4">DSM 18921</strain>
    </source>
</reference>
<name>A0A2S8S505_9RHOB</name>
<organism evidence="3 4">
    <name type="scientific">Albidovulum denitrificans</name>
    <dbReference type="NCBI Taxonomy" id="404881"/>
    <lineage>
        <taxon>Bacteria</taxon>
        <taxon>Pseudomonadati</taxon>
        <taxon>Pseudomonadota</taxon>
        <taxon>Alphaproteobacteria</taxon>
        <taxon>Rhodobacterales</taxon>
        <taxon>Paracoccaceae</taxon>
        <taxon>Albidovulum</taxon>
    </lineage>
</organism>
<feature type="signal peptide" evidence="1">
    <location>
        <begin position="1"/>
        <end position="22"/>
    </location>
</feature>
<dbReference type="PROSITE" id="PS51257">
    <property type="entry name" value="PROKAR_LIPOPROTEIN"/>
    <property type="match status" value="1"/>
</dbReference>
<evidence type="ECO:0000313" key="3">
    <source>
        <dbReference type="EMBL" id="PQV55882.1"/>
    </source>
</evidence>
<keyword evidence="4" id="KW-1185">Reference proteome</keyword>
<keyword evidence="1" id="KW-0732">Signal</keyword>
<dbReference type="InterPro" id="IPR005586">
    <property type="entry name" value="ABC_trans_aux"/>
</dbReference>
<dbReference type="Proteomes" id="UP000238338">
    <property type="component" value="Unassembled WGS sequence"/>
</dbReference>
<evidence type="ECO:0000313" key="4">
    <source>
        <dbReference type="Proteomes" id="UP000238338"/>
    </source>
</evidence>
<dbReference type="AlphaFoldDB" id="A0A2S8S505"/>
<dbReference type="EMBL" id="PVEP01000006">
    <property type="protein sequence ID" value="PQV55882.1"/>
    <property type="molecule type" value="Genomic_DNA"/>
</dbReference>
<evidence type="ECO:0000256" key="1">
    <source>
        <dbReference type="SAM" id="SignalP"/>
    </source>
</evidence>
<dbReference type="Gene3D" id="3.40.50.10610">
    <property type="entry name" value="ABC-type transport auxiliary lipoprotein component"/>
    <property type="match status" value="1"/>
</dbReference>
<feature type="domain" description="ABC-type transport auxiliary lipoprotein component" evidence="2">
    <location>
        <begin position="44"/>
        <end position="184"/>
    </location>
</feature>
<gene>
    <name evidence="3" type="ORF">LX70_02767</name>
</gene>
<feature type="chain" id="PRO_5015661193" description="ABC-type transport auxiliary lipoprotein component domain-containing protein" evidence="1">
    <location>
        <begin position="23"/>
        <end position="189"/>
    </location>
</feature>
<dbReference type="SUPFAM" id="SSF159594">
    <property type="entry name" value="XCC0632-like"/>
    <property type="match status" value="1"/>
</dbReference>
<sequence>MMTTLRPLPLLAVTVLLSACFAGPEQRFAVPTAPAGDHVAVAFGSVVVRDLSLPDYASSQEIFTRDAGGALTSNPKLLWADEPVRAMTLELSSYLSRITGARVAAEPWPFTTGPDAAIEVRVADMVADAGGALRLSGQYFVATEGGRNRGRLFDLTVPIGGAGTAADIAAARGLIVRDLARTIATEALR</sequence>
<accession>A0A2S8S505</accession>
<comment type="caution">
    <text evidence="3">The sequence shown here is derived from an EMBL/GenBank/DDBJ whole genome shotgun (WGS) entry which is preliminary data.</text>
</comment>
<dbReference type="Pfam" id="PF03886">
    <property type="entry name" value="ABC_trans_aux"/>
    <property type="match status" value="1"/>
</dbReference>
<protein>
    <recommendedName>
        <fullName evidence="2">ABC-type transport auxiliary lipoprotein component domain-containing protein</fullName>
    </recommendedName>
</protein>
<proteinExistence type="predicted"/>
<evidence type="ECO:0000259" key="2">
    <source>
        <dbReference type="Pfam" id="PF03886"/>
    </source>
</evidence>